<protein>
    <recommendedName>
        <fullName evidence="3">Shikimate kinase</fullName>
    </recommendedName>
</protein>
<organism evidence="1 2">
    <name type="scientific">Candidatus Gottesmanbacteria bacterium RIFCSPLOWO2_01_FULL_39_12b</name>
    <dbReference type="NCBI Taxonomy" id="1798388"/>
    <lineage>
        <taxon>Bacteria</taxon>
        <taxon>Candidatus Gottesmaniibacteriota</taxon>
    </lineage>
</organism>
<dbReference type="SUPFAM" id="SSF52540">
    <property type="entry name" value="P-loop containing nucleoside triphosphate hydrolases"/>
    <property type="match status" value="1"/>
</dbReference>
<name>A0A1F6AP80_9BACT</name>
<dbReference type="AlphaFoldDB" id="A0A1F6AP80"/>
<sequence length="211" mass="24555">MRISLIGMSHVGKTYWAKKLEEKGFIRFSCDDFIEEKLKAELAQSGYSGIEGVSKWMGQPYDFQYSGASKKYLELEILSLRNILSDIDNLNGQNVVIDTTGSVIHTGQEVMQNLARKTRILELDTPESVKQEMYKSYLINPKPVIWGDVYKKFDDESTEQALARCYPLLLDYRTRKYKKYAHVSLNYFLLRQKDFSTENFLNLLFSLEEKI</sequence>
<reference evidence="1 2" key="1">
    <citation type="journal article" date="2016" name="Nat. Commun.">
        <title>Thousands of microbial genomes shed light on interconnected biogeochemical processes in an aquifer system.</title>
        <authorList>
            <person name="Anantharaman K."/>
            <person name="Brown C.T."/>
            <person name="Hug L.A."/>
            <person name="Sharon I."/>
            <person name="Castelle C.J."/>
            <person name="Probst A.J."/>
            <person name="Thomas B.C."/>
            <person name="Singh A."/>
            <person name="Wilkins M.J."/>
            <person name="Karaoz U."/>
            <person name="Brodie E.L."/>
            <person name="Williams K.H."/>
            <person name="Hubbard S.S."/>
            <person name="Banfield J.F."/>
        </authorList>
    </citation>
    <scope>NUCLEOTIDE SEQUENCE [LARGE SCALE GENOMIC DNA]</scope>
</reference>
<comment type="caution">
    <text evidence="1">The sequence shown here is derived from an EMBL/GenBank/DDBJ whole genome shotgun (WGS) entry which is preliminary data.</text>
</comment>
<dbReference type="Proteomes" id="UP000176609">
    <property type="component" value="Unassembled WGS sequence"/>
</dbReference>
<evidence type="ECO:0008006" key="3">
    <source>
        <dbReference type="Google" id="ProtNLM"/>
    </source>
</evidence>
<evidence type="ECO:0000313" key="1">
    <source>
        <dbReference type="EMBL" id="OGG26283.1"/>
    </source>
</evidence>
<evidence type="ECO:0000313" key="2">
    <source>
        <dbReference type="Proteomes" id="UP000176609"/>
    </source>
</evidence>
<dbReference type="InterPro" id="IPR027417">
    <property type="entry name" value="P-loop_NTPase"/>
</dbReference>
<proteinExistence type="predicted"/>
<dbReference type="Gene3D" id="3.40.50.300">
    <property type="entry name" value="P-loop containing nucleotide triphosphate hydrolases"/>
    <property type="match status" value="1"/>
</dbReference>
<dbReference type="EMBL" id="MFJR01000012">
    <property type="protein sequence ID" value="OGG26283.1"/>
    <property type="molecule type" value="Genomic_DNA"/>
</dbReference>
<accession>A0A1F6AP80</accession>
<gene>
    <name evidence="1" type="ORF">A2960_04900</name>
</gene>